<dbReference type="EMBL" id="VSRR010100232">
    <property type="protein sequence ID" value="MPC94905.1"/>
    <property type="molecule type" value="Genomic_DNA"/>
</dbReference>
<organism evidence="1 2">
    <name type="scientific">Portunus trituberculatus</name>
    <name type="common">Swimming crab</name>
    <name type="synonym">Neptunus trituberculatus</name>
    <dbReference type="NCBI Taxonomy" id="210409"/>
    <lineage>
        <taxon>Eukaryota</taxon>
        <taxon>Metazoa</taxon>
        <taxon>Ecdysozoa</taxon>
        <taxon>Arthropoda</taxon>
        <taxon>Crustacea</taxon>
        <taxon>Multicrustacea</taxon>
        <taxon>Malacostraca</taxon>
        <taxon>Eumalacostraca</taxon>
        <taxon>Eucarida</taxon>
        <taxon>Decapoda</taxon>
        <taxon>Pleocyemata</taxon>
        <taxon>Brachyura</taxon>
        <taxon>Eubrachyura</taxon>
        <taxon>Portunoidea</taxon>
        <taxon>Portunidae</taxon>
        <taxon>Portuninae</taxon>
        <taxon>Portunus</taxon>
    </lineage>
</organism>
<protein>
    <submittedName>
        <fullName evidence="1">Uncharacterized protein</fullName>
    </submittedName>
</protein>
<reference evidence="1" key="1">
    <citation type="submission" date="2019-05" db="EMBL/GenBank/DDBJ databases">
        <title>Another draft genome of Portunus trituberculatus and its Hox gene families provides insights of decapod evolution.</title>
        <authorList>
            <person name="Jeong J.-H."/>
            <person name="Song I."/>
            <person name="Kim S."/>
            <person name="Choi T."/>
            <person name="Kim D."/>
            <person name="Ryu S."/>
            <person name="Kim W."/>
        </authorList>
    </citation>
    <scope>NUCLEOTIDE SEQUENCE [LARGE SCALE GENOMIC DNA]</scope>
    <source>
        <tissue evidence="1">Muscle</tissue>
    </source>
</reference>
<name>A0A5B7JK03_PORTR</name>
<evidence type="ECO:0000313" key="2">
    <source>
        <dbReference type="Proteomes" id="UP000324222"/>
    </source>
</evidence>
<evidence type="ECO:0000313" key="1">
    <source>
        <dbReference type="EMBL" id="MPC94905.1"/>
    </source>
</evidence>
<comment type="caution">
    <text evidence="1">The sequence shown here is derived from an EMBL/GenBank/DDBJ whole genome shotgun (WGS) entry which is preliminary data.</text>
</comment>
<keyword evidence="2" id="KW-1185">Reference proteome</keyword>
<dbReference type="Proteomes" id="UP000324222">
    <property type="component" value="Unassembled WGS sequence"/>
</dbReference>
<sequence>MFDVEIDPLNEEAMVSWLVWWRDFLMLLENTRQGPTYLVELWRDGRDMSGRWQKDSGCGKQGSHYWSRKTQKGGVEEGAVLVASK</sequence>
<gene>
    <name evidence="1" type="ORF">E2C01_090095</name>
</gene>
<dbReference type="AlphaFoldDB" id="A0A5B7JK03"/>
<proteinExistence type="predicted"/>
<accession>A0A5B7JK03</accession>